<dbReference type="EMBL" id="DQVR01000058">
    <property type="protein sequence ID" value="HIQ23928.1"/>
    <property type="molecule type" value="Genomic_DNA"/>
</dbReference>
<dbReference type="AlphaFoldDB" id="A0A833EB57"/>
<organism evidence="2 3">
    <name type="scientific">Pyrodictium delaneyi</name>
    <dbReference type="NCBI Taxonomy" id="1273541"/>
    <lineage>
        <taxon>Archaea</taxon>
        <taxon>Thermoproteota</taxon>
        <taxon>Thermoprotei</taxon>
        <taxon>Desulfurococcales</taxon>
        <taxon>Pyrodictiaceae</taxon>
        <taxon>Pyrodictium</taxon>
    </lineage>
</organism>
<accession>A0A833EB57</accession>
<reference evidence="2" key="1">
    <citation type="journal article" date="2020" name="ISME J.">
        <title>Gammaproteobacteria mediating utilization of methyl-, sulfur- and petroleum organic compounds in deep ocean hydrothermal plumes.</title>
        <authorList>
            <person name="Zhou Z."/>
            <person name="Liu Y."/>
            <person name="Pan J."/>
            <person name="Cron B.R."/>
            <person name="Toner B.M."/>
            <person name="Anantharaman K."/>
            <person name="Breier J.A."/>
            <person name="Dick G.J."/>
            <person name="Li M."/>
        </authorList>
    </citation>
    <scope>NUCLEOTIDE SEQUENCE</scope>
    <source>
        <strain evidence="2">SZUA-1523</strain>
    </source>
</reference>
<dbReference type="SUPFAM" id="SSF52833">
    <property type="entry name" value="Thioredoxin-like"/>
    <property type="match status" value="1"/>
</dbReference>
<dbReference type="CDD" id="cd02947">
    <property type="entry name" value="TRX_family"/>
    <property type="match status" value="1"/>
</dbReference>
<name>A0A833EB57_9CREN</name>
<dbReference type="InterPro" id="IPR013766">
    <property type="entry name" value="Thioredoxin_domain"/>
</dbReference>
<comment type="caution">
    <text evidence="2">The sequence shown here is derived from an EMBL/GenBank/DDBJ whole genome shotgun (WGS) entry which is preliminary data.</text>
</comment>
<dbReference type="InterPro" id="IPR036249">
    <property type="entry name" value="Thioredoxin-like_sf"/>
</dbReference>
<dbReference type="PANTHER" id="PTHR45663:SF11">
    <property type="entry name" value="GEO12009P1"/>
    <property type="match status" value="1"/>
</dbReference>
<evidence type="ECO:0000259" key="1">
    <source>
        <dbReference type="PROSITE" id="PS51352"/>
    </source>
</evidence>
<protein>
    <submittedName>
        <fullName evidence="2">Thioredoxin</fullName>
    </submittedName>
</protein>
<evidence type="ECO:0000313" key="2">
    <source>
        <dbReference type="EMBL" id="HIQ23928.1"/>
    </source>
</evidence>
<dbReference type="Pfam" id="PF00085">
    <property type="entry name" value="Thioredoxin"/>
    <property type="match status" value="1"/>
</dbReference>
<dbReference type="Gene3D" id="3.40.30.10">
    <property type="entry name" value="Glutaredoxin"/>
    <property type="match status" value="1"/>
</dbReference>
<proteinExistence type="predicted"/>
<gene>
    <name evidence="2" type="ORF">EYH50_02645</name>
</gene>
<dbReference type="PANTHER" id="PTHR45663">
    <property type="entry name" value="GEO12009P1"/>
    <property type="match status" value="1"/>
</dbReference>
<dbReference type="Proteomes" id="UP000600071">
    <property type="component" value="Unassembled WGS sequence"/>
</dbReference>
<feature type="domain" description="Thioredoxin" evidence="1">
    <location>
        <begin position="15"/>
        <end position="144"/>
    </location>
</feature>
<dbReference type="GO" id="GO:0005737">
    <property type="term" value="C:cytoplasm"/>
    <property type="evidence" value="ECO:0007669"/>
    <property type="project" value="TreeGrafter"/>
</dbReference>
<dbReference type="GO" id="GO:0015035">
    <property type="term" value="F:protein-disulfide reductase activity"/>
    <property type="evidence" value="ECO:0007669"/>
    <property type="project" value="TreeGrafter"/>
</dbReference>
<dbReference type="PROSITE" id="PS51352">
    <property type="entry name" value="THIOREDOXIN_2"/>
    <property type="match status" value="1"/>
</dbReference>
<evidence type="ECO:0000313" key="3">
    <source>
        <dbReference type="Proteomes" id="UP000600071"/>
    </source>
</evidence>
<sequence>MHRGPRSLMQRCCVAMYGDELDFYTRMYNEIERLRKEGVVEYVTSYDRFREIIEDNRVVVAMFTTPTCSACIMYKPIFYMVAEKLKDKAKWIEVDAYEAPEAAFESGVTATPTTIIYVNGEVVDGFVGILDDEGLMEIVKQYIEE</sequence>